<evidence type="ECO:0000256" key="1">
    <source>
        <dbReference type="SAM" id="Coils"/>
    </source>
</evidence>
<comment type="caution">
    <text evidence="3">The sequence shown here is derived from an EMBL/GenBank/DDBJ whole genome shotgun (WGS) entry which is preliminary data.</text>
</comment>
<protein>
    <submittedName>
        <fullName evidence="3">Uncharacterized protein</fullName>
    </submittedName>
</protein>
<feature type="coiled-coil region" evidence="1">
    <location>
        <begin position="57"/>
        <end position="99"/>
    </location>
</feature>
<dbReference type="Proteomes" id="UP001632038">
    <property type="component" value="Unassembled WGS sequence"/>
</dbReference>
<feature type="region of interest" description="Disordered" evidence="2">
    <location>
        <begin position="580"/>
        <end position="599"/>
    </location>
</feature>
<dbReference type="EMBL" id="JAVIJP010000006">
    <property type="protein sequence ID" value="KAL3651806.1"/>
    <property type="molecule type" value="Genomic_DNA"/>
</dbReference>
<dbReference type="AlphaFoldDB" id="A0ABD3EF46"/>
<organism evidence="3 4">
    <name type="scientific">Castilleja foliolosa</name>
    <dbReference type="NCBI Taxonomy" id="1961234"/>
    <lineage>
        <taxon>Eukaryota</taxon>
        <taxon>Viridiplantae</taxon>
        <taxon>Streptophyta</taxon>
        <taxon>Embryophyta</taxon>
        <taxon>Tracheophyta</taxon>
        <taxon>Spermatophyta</taxon>
        <taxon>Magnoliopsida</taxon>
        <taxon>eudicotyledons</taxon>
        <taxon>Gunneridae</taxon>
        <taxon>Pentapetalae</taxon>
        <taxon>asterids</taxon>
        <taxon>lamiids</taxon>
        <taxon>Lamiales</taxon>
        <taxon>Orobanchaceae</taxon>
        <taxon>Pedicularideae</taxon>
        <taxon>Castillejinae</taxon>
        <taxon>Castilleja</taxon>
    </lineage>
</organism>
<feature type="compositionally biased region" description="Acidic residues" evidence="2">
    <location>
        <begin position="486"/>
        <end position="509"/>
    </location>
</feature>
<gene>
    <name evidence="3" type="ORF">CASFOL_004808</name>
</gene>
<keyword evidence="4" id="KW-1185">Reference proteome</keyword>
<sequence length="623" mass="72315">MEEAYHHLLHYYSDPHPHNPNINYHEPAYNFYESYEPEIYYDYHEPPSEQESTLSIIAELTQKLDERLESMESQINERFDKLEEEMGQVAKTIKELQSQEMNEQVWTSPVALDVEPLVSLEPVHFNIAKETHDDIVCKTDSLVSKTYFDIFNDEKRESLVVEDMVEPPVDFFYISVNADDYSRFRPPKVEEARVCRFSNSRTLSTTRLNYSCHPLSIENTKVWHEQHLFLDPGFEIFKSLENRHVTPPKWFDLSQHEQDARLNRRFGSVITGYIDNLNAGVLARNKSPGFKSIMLEFITTFKIGVTGNMTYRLNGEELELKEDEVTRLLGIDGHGREGPHDEYYDLGTFWNYLTGGRSGNYSRLQASRIHDDEVYVAYKFIAHVILNKDESSVISKAELYALWCMTNGKSVRLVPLITSSLEYIIKSRTKQSPAYLAFGGLITMIARHHDIDLDDDQADYPSEEFAVTGRKVGNVWRTIPQNREEELPDSGNNDDDDEVEDEDAFDDGDDGARPRRRGLTNEPAYMEVDEDDVDYEEEEEDEEEENRAHGELSGWRGAEARLNQRFDAWSSEFQVYKEEARSRHEELIRRDDEARDRQEVRHKELMDALARWNTGGQGGPPPS</sequence>
<name>A0ABD3EF46_9LAMI</name>
<accession>A0ABD3EF46</accession>
<proteinExistence type="predicted"/>
<evidence type="ECO:0000313" key="4">
    <source>
        <dbReference type="Proteomes" id="UP001632038"/>
    </source>
</evidence>
<feature type="compositionally biased region" description="Acidic residues" evidence="2">
    <location>
        <begin position="527"/>
        <end position="545"/>
    </location>
</feature>
<keyword evidence="1" id="KW-0175">Coiled coil</keyword>
<evidence type="ECO:0000256" key="2">
    <source>
        <dbReference type="SAM" id="MobiDB-lite"/>
    </source>
</evidence>
<reference evidence="4" key="1">
    <citation type="journal article" date="2024" name="IScience">
        <title>Strigolactones Initiate the Formation of Haustorium-like Structures in Castilleja.</title>
        <authorList>
            <person name="Buerger M."/>
            <person name="Peterson D."/>
            <person name="Chory J."/>
        </authorList>
    </citation>
    <scope>NUCLEOTIDE SEQUENCE [LARGE SCALE GENOMIC DNA]</scope>
</reference>
<evidence type="ECO:0000313" key="3">
    <source>
        <dbReference type="EMBL" id="KAL3651806.1"/>
    </source>
</evidence>
<feature type="region of interest" description="Disordered" evidence="2">
    <location>
        <begin position="477"/>
        <end position="553"/>
    </location>
</feature>